<dbReference type="RefSeq" id="XP_070896326.1">
    <property type="nucleotide sequence ID" value="XM_071040996.1"/>
</dbReference>
<proteinExistence type="predicted"/>
<dbReference type="EMBL" id="JBFXLR010000039">
    <property type="protein sequence ID" value="KAL2844860.1"/>
    <property type="molecule type" value="Genomic_DNA"/>
</dbReference>
<sequence length="216" mass="23345">MTITEILLPLLKGDPQSRSAFSSHASQISSHLVGTPGLQLFWHGAVLFDAGNPVAPDSGRAALLIEWDTLSSFHAFYPHSPAFQAFGGIMKPYAARPDAPKLFQAVTSAKDTGSAPITQIIKARHGPDTERLWTRLQTALLSDEKNLDTVGKPVFAHALGVEEQEGAFLGTIGWKGLEDYSRTRSDETVQGILGELKAGDDSALDLVVRLEKLQVE</sequence>
<reference evidence="1 2" key="1">
    <citation type="submission" date="2024-07" db="EMBL/GenBank/DDBJ databases">
        <title>Section-level genome sequencing and comparative genomics of Aspergillus sections Usti and Cavernicolus.</title>
        <authorList>
            <consortium name="Lawrence Berkeley National Laboratory"/>
            <person name="Nybo J.L."/>
            <person name="Vesth T.C."/>
            <person name="Theobald S."/>
            <person name="Frisvad J.C."/>
            <person name="Larsen T.O."/>
            <person name="Kjaerboelling I."/>
            <person name="Rothschild-Mancinelli K."/>
            <person name="Lyhne E.K."/>
            <person name="Kogle M.E."/>
            <person name="Barry K."/>
            <person name="Clum A."/>
            <person name="Na H."/>
            <person name="Ledsgaard L."/>
            <person name="Lin J."/>
            <person name="Lipzen A."/>
            <person name="Kuo A."/>
            <person name="Riley R."/>
            <person name="Mondo S."/>
            <person name="LaButti K."/>
            <person name="Haridas S."/>
            <person name="Pangalinan J."/>
            <person name="Salamov A.A."/>
            <person name="Simmons B.A."/>
            <person name="Magnuson J.K."/>
            <person name="Chen J."/>
            <person name="Drula E."/>
            <person name="Henrissat B."/>
            <person name="Wiebenga A."/>
            <person name="Lubbers R.J."/>
            <person name="Gomes A.C."/>
            <person name="Macurrencykelacurrency M.R."/>
            <person name="Stajich J."/>
            <person name="Grigoriev I.V."/>
            <person name="Mortensen U.H."/>
            <person name="De vries R.P."/>
            <person name="Baker S.E."/>
            <person name="Andersen M.R."/>
        </authorList>
    </citation>
    <scope>NUCLEOTIDE SEQUENCE [LARGE SCALE GENOMIC DNA]</scope>
    <source>
        <strain evidence="1 2">CBS 756.74</strain>
    </source>
</reference>
<protein>
    <submittedName>
        <fullName evidence="1">Uncharacterized protein</fullName>
    </submittedName>
</protein>
<accession>A0ABR4JXT7</accession>
<dbReference type="Proteomes" id="UP001610444">
    <property type="component" value="Unassembled WGS sequence"/>
</dbReference>
<evidence type="ECO:0000313" key="2">
    <source>
        <dbReference type="Proteomes" id="UP001610444"/>
    </source>
</evidence>
<dbReference type="GeneID" id="98156160"/>
<evidence type="ECO:0000313" key="1">
    <source>
        <dbReference type="EMBL" id="KAL2844860.1"/>
    </source>
</evidence>
<organism evidence="1 2">
    <name type="scientific">Aspergillus pseudodeflectus</name>
    <dbReference type="NCBI Taxonomy" id="176178"/>
    <lineage>
        <taxon>Eukaryota</taxon>
        <taxon>Fungi</taxon>
        <taxon>Dikarya</taxon>
        <taxon>Ascomycota</taxon>
        <taxon>Pezizomycotina</taxon>
        <taxon>Eurotiomycetes</taxon>
        <taxon>Eurotiomycetidae</taxon>
        <taxon>Eurotiales</taxon>
        <taxon>Aspergillaceae</taxon>
        <taxon>Aspergillus</taxon>
        <taxon>Aspergillus subgen. Nidulantes</taxon>
    </lineage>
</organism>
<comment type="caution">
    <text evidence="1">The sequence shown here is derived from an EMBL/GenBank/DDBJ whole genome shotgun (WGS) entry which is preliminary data.</text>
</comment>
<keyword evidence="2" id="KW-1185">Reference proteome</keyword>
<gene>
    <name evidence="1" type="ORF">BJX68DRAFT_242497</name>
</gene>
<name>A0ABR4JXT7_9EURO</name>